<evidence type="ECO:0000313" key="2">
    <source>
        <dbReference type="Proteomes" id="UP000187209"/>
    </source>
</evidence>
<accession>A0A1R2B9L9</accession>
<sequence>MSKNSRCLPSIKCLSKNKSTSDLKAKPTVRMPTLREFIYTHNNAGTQTSICDSEEAKITDWPSNYTKAGTPLSYRSTIAVRSEKAFVPLSAIETSRLDVNFRKTSPNNSVVSKIPSTSNRNNTLFMSKGSFDDIFKKVESKDTVIDQTNEEKKEESSRSVLKLDNPFVMNNSRRPRIVAITPSNRKRSANSKPSRDGIQPLLAELKNIESFCNSVSSMQIK</sequence>
<dbReference type="EMBL" id="MPUH01000817">
    <property type="protein sequence ID" value="OMJ73491.1"/>
    <property type="molecule type" value="Genomic_DNA"/>
</dbReference>
<keyword evidence="2" id="KW-1185">Reference proteome</keyword>
<reference evidence="1 2" key="1">
    <citation type="submission" date="2016-11" db="EMBL/GenBank/DDBJ databases">
        <title>The macronuclear genome of Stentor coeruleus: a giant cell with tiny introns.</title>
        <authorList>
            <person name="Slabodnick M."/>
            <person name="Ruby J.G."/>
            <person name="Reiff S.B."/>
            <person name="Swart E.C."/>
            <person name="Gosai S."/>
            <person name="Prabakaran S."/>
            <person name="Witkowska E."/>
            <person name="Larue G.E."/>
            <person name="Fisher S."/>
            <person name="Freeman R.M."/>
            <person name="Gunawardena J."/>
            <person name="Chu W."/>
            <person name="Stover N.A."/>
            <person name="Gregory B.D."/>
            <person name="Nowacki M."/>
            <person name="Derisi J."/>
            <person name="Roy S.W."/>
            <person name="Marshall W.F."/>
            <person name="Sood P."/>
        </authorList>
    </citation>
    <scope>NUCLEOTIDE SEQUENCE [LARGE SCALE GENOMIC DNA]</scope>
    <source>
        <strain evidence="1">WM001</strain>
    </source>
</reference>
<protein>
    <submittedName>
        <fullName evidence="1">Uncharacterized protein</fullName>
    </submittedName>
</protein>
<evidence type="ECO:0000313" key="1">
    <source>
        <dbReference type="EMBL" id="OMJ73491.1"/>
    </source>
</evidence>
<name>A0A1R2B9L9_9CILI</name>
<organism evidence="1 2">
    <name type="scientific">Stentor coeruleus</name>
    <dbReference type="NCBI Taxonomy" id="5963"/>
    <lineage>
        <taxon>Eukaryota</taxon>
        <taxon>Sar</taxon>
        <taxon>Alveolata</taxon>
        <taxon>Ciliophora</taxon>
        <taxon>Postciliodesmatophora</taxon>
        <taxon>Heterotrichea</taxon>
        <taxon>Heterotrichida</taxon>
        <taxon>Stentoridae</taxon>
        <taxon>Stentor</taxon>
    </lineage>
</organism>
<dbReference type="Proteomes" id="UP000187209">
    <property type="component" value="Unassembled WGS sequence"/>
</dbReference>
<dbReference type="AlphaFoldDB" id="A0A1R2B9L9"/>
<comment type="caution">
    <text evidence="1">The sequence shown here is derived from an EMBL/GenBank/DDBJ whole genome shotgun (WGS) entry which is preliminary data.</text>
</comment>
<gene>
    <name evidence="1" type="ORF">SteCoe_27788</name>
</gene>
<proteinExistence type="predicted"/>